<reference evidence="1" key="1">
    <citation type="submission" date="2024-07" db="EMBL/GenBank/DDBJ databases">
        <authorList>
            <person name="Biller S.J."/>
        </authorList>
    </citation>
    <scope>NUCLEOTIDE SEQUENCE</scope>
    <source>
        <strain evidence="1">WC2409</strain>
    </source>
</reference>
<sequence length="272" mass="31986">MRTSEQIIAKLKELKEDNSISSYTHIKNILKNQIIPIIYSEFQPFRLIRYRKHYNDEDFFESSEELTYRKDILNINNFGRLNEPGQGYFYCNDNENQTTGIAEIVSVFRGNDESNDEILTIGTWNVNQKLKLAVILPKNENFGINSEFDKLKEDYNKLDDSEHFEDVKILNEFIANEFTLDLEKHKSNYKITCAYSNYIKEQFPEIDGIIYASVKSEFSGTNIVLWQDVVDNKIEFFAARKSIFKRVADKSFVEVETFDSKSYDSKNDKIIW</sequence>
<evidence type="ECO:0000313" key="1">
    <source>
        <dbReference type="EMBL" id="XDU94598.1"/>
    </source>
</evidence>
<dbReference type="AlphaFoldDB" id="A0AB39W0M7"/>
<gene>
    <name evidence="1" type="ORF">AB3G34_11955</name>
</gene>
<accession>A0AB39W0M7</accession>
<name>A0AB39W0M7_9FLAO</name>
<organism evidence="1">
    <name type="scientific">Flavobacterium sp. WC2409</name>
    <dbReference type="NCBI Taxonomy" id="3234139"/>
    <lineage>
        <taxon>Bacteria</taxon>
        <taxon>Pseudomonadati</taxon>
        <taxon>Bacteroidota</taxon>
        <taxon>Flavobacteriia</taxon>
        <taxon>Flavobacteriales</taxon>
        <taxon>Flavobacteriaceae</taxon>
        <taxon>Flavobacterium</taxon>
    </lineage>
</organism>
<dbReference type="RefSeq" id="WP_369752566.1">
    <property type="nucleotide sequence ID" value="NZ_CP165625.1"/>
</dbReference>
<dbReference type="EMBL" id="CP165625">
    <property type="protein sequence ID" value="XDU94598.1"/>
    <property type="molecule type" value="Genomic_DNA"/>
</dbReference>
<evidence type="ECO:0008006" key="2">
    <source>
        <dbReference type="Google" id="ProtNLM"/>
    </source>
</evidence>
<protein>
    <recommendedName>
        <fullName evidence="2">RES domain-containing protein</fullName>
    </recommendedName>
</protein>
<proteinExistence type="predicted"/>